<name>A0A5C1AW87_9BACT</name>
<reference evidence="6" key="1">
    <citation type="submission" date="2019-08" db="EMBL/GenBank/DDBJ databases">
        <title>Limnoglobus roseus gen. nov., sp. nov., a novel freshwater planctomycete with a giant genome from the family Gemmataceae.</title>
        <authorList>
            <person name="Kulichevskaya I.S."/>
            <person name="Naumoff D.G."/>
            <person name="Miroshnikov K."/>
            <person name="Ivanova A."/>
            <person name="Philippov D.A."/>
            <person name="Hakobyan A."/>
            <person name="Rijpstra I.C."/>
            <person name="Sinninghe Damste J.S."/>
            <person name="Liesack W."/>
            <person name="Dedysh S.N."/>
        </authorList>
    </citation>
    <scope>NUCLEOTIDE SEQUENCE [LARGE SCALE GENOMIC DNA]</scope>
    <source>
        <strain evidence="6">PX52</strain>
    </source>
</reference>
<dbReference type="RefSeq" id="WP_149115300.1">
    <property type="nucleotide sequence ID" value="NZ_CP042425.1"/>
</dbReference>
<dbReference type="Gene3D" id="3.30.420.40">
    <property type="match status" value="2"/>
</dbReference>
<dbReference type="InterPro" id="IPR018181">
    <property type="entry name" value="Heat_shock_70_CS"/>
</dbReference>
<dbReference type="InterPro" id="IPR013126">
    <property type="entry name" value="Hsp_70_fam"/>
</dbReference>
<evidence type="ECO:0000256" key="1">
    <source>
        <dbReference type="ARBA" id="ARBA00007381"/>
    </source>
</evidence>
<dbReference type="PANTHER" id="PTHR19375">
    <property type="entry name" value="HEAT SHOCK PROTEIN 70KDA"/>
    <property type="match status" value="1"/>
</dbReference>
<dbReference type="PROSITE" id="PS00297">
    <property type="entry name" value="HSP70_1"/>
    <property type="match status" value="1"/>
</dbReference>
<dbReference type="InterPro" id="IPR043129">
    <property type="entry name" value="ATPase_NBD"/>
</dbReference>
<proteinExistence type="inferred from homology"/>
<sequence length="609" mass="65516">MSASRFVVGIDLGTTNSALAYVDTGAGDGAKVKGFAIPQVVNQGVVEDRPLLPSFLYLPGEGEQPAGAMKLPWDAGRDYCVGEFARNFGSQVPTRLVASAKSWLGHSGVDRKSPILPFRAPENGRKVSPLEASTRYLKHLAEAWNATMAKVPDHRLELQEIVLTVPASFDAMARDLTVEAAKAAGFEHLTLLEEPQAAFYSWLDSLGDNWRKDVQVSDLILVADVGGGTTDFTLIEVGEEGGNLSLTRLAVGDHLLLGGDNMDLALGHIAAAALAKQGTKLDANQMLQLTYGCRSAKEQLLSDATKQSAPVTVLGKGRSVIGGSIKYDLPRADVEKILLDGFLPECAKDAEPARARNAGLQELGLPYVADAGITRHLAHFLHRQSEALANREKPGKKKKGDAVALPTAVLFNGGVFKSDALRDRLMHVLNGWAKSAKAEPVRTLAGADLDQAVAKGAAYYGLVRRGKGIRIRGGTARSYYIGVETAAPAVPGLAPPIKALCVAPFGMEEGTEADLPKQEFGLVVGEEAEFRFLGSTIRREDAAGTLVEEWEEQIDELTPMRVTLDGKGRAVVPVHLHSKVTEVGQLEIWCHSRDGKQRWKLEFNVREAK</sequence>
<evidence type="ECO:0000313" key="6">
    <source>
        <dbReference type="Proteomes" id="UP000324974"/>
    </source>
</evidence>
<keyword evidence="6" id="KW-1185">Reference proteome</keyword>
<dbReference type="Gene3D" id="3.90.640.10">
    <property type="entry name" value="Actin, Chain A, domain 4"/>
    <property type="match status" value="1"/>
</dbReference>
<dbReference type="SUPFAM" id="SSF53067">
    <property type="entry name" value="Actin-like ATPase domain"/>
    <property type="match status" value="2"/>
</dbReference>
<organism evidence="5 6">
    <name type="scientific">Limnoglobus roseus</name>
    <dbReference type="NCBI Taxonomy" id="2598579"/>
    <lineage>
        <taxon>Bacteria</taxon>
        <taxon>Pseudomonadati</taxon>
        <taxon>Planctomycetota</taxon>
        <taxon>Planctomycetia</taxon>
        <taxon>Gemmatales</taxon>
        <taxon>Gemmataceae</taxon>
        <taxon>Limnoglobus</taxon>
    </lineage>
</organism>
<protein>
    <submittedName>
        <fullName evidence="5">Hsp70 family protein</fullName>
    </submittedName>
</protein>
<accession>A0A5C1AW87</accession>
<evidence type="ECO:0000256" key="3">
    <source>
        <dbReference type="ARBA" id="ARBA00022840"/>
    </source>
</evidence>
<evidence type="ECO:0000313" key="5">
    <source>
        <dbReference type="EMBL" id="QEL21058.1"/>
    </source>
</evidence>
<dbReference type="PRINTS" id="PR00301">
    <property type="entry name" value="HEATSHOCK70"/>
</dbReference>
<keyword evidence="3 4" id="KW-0067">ATP-binding</keyword>
<dbReference type="GO" id="GO:0140662">
    <property type="term" value="F:ATP-dependent protein folding chaperone"/>
    <property type="evidence" value="ECO:0007669"/>
    <property type="project" value="InterPro"/>
</dbReference>
<dbReference type="KEGG" id="lrs:PX52LOC_08187"/>
<dbReference type="OrthoDB" id="9760742at2"/>
<dbReference type="CDD" id="cd10170">
    <property type="entry name" value="ASKHA_NBD_HSP70"/>
    <property type="match status" value="1"/>
</dbReference>
<keyword evidence="2 4" id="KW-0547">Nucleotide-binding</keyword>
<dbReference type="Pfam" id="PF00012">
    <property type="entry name" value="HSP70"/>
    <property type="match status" value="1"/>
</dbReference>
<comment type="similarity">
    <text evidence="1 4">Belongs to the heat shock protein 70 family.</text>
</comment>
<evidence type="ECO:0000256" key="4">
    <source>
        <dbReference type="RuleBase" id="RU003322"/>
    </source>
</evidence>
<dbReference type="Proteomes" id="UP000324974">
    <property type="component" value="Chromosome"/>
</dbReference>
<dbReference type="GO" id="GO:0005524">
    <property type="term" value="F:ATP binding"/>
    <property type="evidence" value="ECO:0007669"/>
    <property type="project" value="UniProtKB-KW"/>
</dbReference>
<evidence type="ECO:0000256" key="2">
    <source>
        <dbReference type="ARBA" id="ARBA00022741"/>
    </source>
</evidence>
<gene>
    <name evidence="5" type="ORF">PX52LOC_08187</name>
</gene>
<dbReference type="EMBL" id="CP042425">
    <property type="protein sequence ID" value="QEL21058.1"/>
    <property type="molecule type" value="Genomic_DNA"/>
</dbReference>
<dbReference type="AlphaFoldDB" id="A0A5C1AW87"/>